<name>A0A9X1LV82_9MICO</name>
<evidence type="ECO:0000313" key="1">
    <source>
        <dbReference type="EMBL" id="MCC2032447.1"/>
    </source>
</evidence>
<protein>
    <submittedName>
        <fullName evidence="1">Uncharacterized protein</fullName>
    </submittedName>
</protein>
<dbReference type="AlphaFoldDB" id="A0A9X1LV82"/>
<accession>A0A9X1LV82</accession>
<gene>
    <name evidence="1" type="ORF">KEC57_09695</name>
</gene>
<proteinExistence type="predicted"/>
<keyword evidence="2" id="KW-1185">Reference proteome</keyword>
<reference evidence="1" key="1">
    <citation type="submission" date="2021-04" db="EMBL/GenBank/DDBJ databases">
        <title>Microbacterium tenobrionis sp. nov. and Microbacterium allomyrinae sp. nov., isolated from larvae of Tenobrio molitor and Allomyrina dichotoma, respectively.</title>
        <authorList>
            <person name="Lee S.D."/>
        </authorList>
    </citation>
    <scope>NUCLEOTIDE SEQUENCE</scope>
    <source>
        <strain evidence="1">BWT-G7</strain>
    </source>
</reference>
<sequence>MSGIGLVIARAGGAGEGVTLETLYASDSFAAPDGLASGRTLNNGLGGTASLAFAASIGAAWNITGGMLSRVGAGGTASVLGVAMPQPDYSLYVKVTSISVGLLSLLARRSALSGGTDSRIALSAAGAISGAATGTWEPGDVIGYRVRGTQIEWVKNDLVIATTTALNSAAGYASLAVGANAEYAVDYLLIKIPTP</sequence>
<comment type="caution">
    <text evidence="1">The sequence shown here is derived from an EMBL/GenBank/DDBJ whole genome shotgun (WGS) entry which is preliminary data.</text>
</comment>
<dbReference type="Proteomes" id="UP001139354">
    <property type="component" value="Unassembled WGS sequence"/>
</dbReference>
<organism evidence="1 2">
    <name type="scientific">Microbacterium allomyrinae</name>
    <dbReference type="NCBI Taxonomy" id="2830666"/>
    <lineage>
        <taxon>Bacteria</taxon>
        <taxon>Bacillati</taxon>
        <taxon>Actinomycetota</taxon>
        <taxon>Actinomycetes</taxon>
        <taxon>Micrococcales</taxon>
        <taxon>Microbacteriaceae</taxon>
        <taxon>Microbacterium</taxon>
    </lineage>
</organism>
<dbReference type="EMBL" id="JAGTTN010000002">
    <property type="protein sequence ID" value="MCC2032447.1"/>
    <property type="molecule type" value="Genomic_DNA"/>
</dbReference>
<evidence type="ECO:0000313" key="2">
    <source>
        <dbReference type="Proteomes" id="UP001139354"/>
    </source>
</evidence>
<dbReference type="RefSeq" id="WP_229384383.1">
    <property type="nucleotide sequence ID" value="NZ_JAGTTN010000002.1"/>
</dbReference>